<dbReference type="EMBL" id="RCIW01000016">
    <property type="protein sequence ID" value="RLP07967.1"/>
    <property type="molecule type" value="Genomic_DNA"/>
</dbReference>
<sequence length="86" mass="8921">MPRQPGVGSGAEALEEAEDAEVVLRQVGAELWGDAGGMLWDPDSPAEGTPDPGLKMRVESSGSLGEGVLVGLSVMNPSWPMTASLW</sequence>
<evidence type="ECO:0000313" key="3">
    <source>
        <dbReference type="Proteomes" id="UP000279336"/>
    </source>
</evidence>
<dbReference type="AlphaFoldDB" id="A0A8B3FKA6"/>
<evidence type="ECO:0000256" key="1">
    <source>
        <dbReference type="SAM" id="MobiDB-lite"/>
    </source>
</evidence>
<comment type="caution">
    <text evidence="2">The sequence shown here is derived from an EMBL/GenBank/DDBJ whole genome shotgun (WGS) entry which is preliminary data.</text>
</comment>
<accession>A0A8B3FKA6</accession>
<gene>
    <name evidence="2" type="ORF">D7U36_10395</name>
</gene>
<reference evidence="2 3" key="1">
    <citation type="submission" date="2018-10" db="EMBL/GenBank/DDBJ databases">
        <title>Propionibacterium australiense Genome Sequencing and Assembly.</title>
        <authorList>
            <person name="Bernier A.-M."/>
            <person name="Bernard K."/>
        </authorList>
    </citation>
    <scope>NUCLEOTIDE SEQUENCE [LARGE SCALE GENOMIC DNA]</scope>
    <source>
        <strain evidence="2 3">NML98A078</strain>
    </source>
</reference>
<dbReference type="Proteomes" id="UP000279336">
    <property type="component" value="Unassembled WGS sequence"/>
</dbReference>
<proteinExistence type="predicted"/>
<organism evidence="2 3">
    <name type="scientific">Propionibacterium australiense</name>
    <dbReference type="NCBI Taxonomy" id="119981"/>
    <lineage>
        <taxon>Bacteria</taxon>
        <taxon>Bacillati</taxon>
        <taxon>Actinomycetota</taxon>
        <taxon>Actinomycetes</taxon>
        <taxon>Propionibacteriales</taxon>
        <taxon>Propionibacteriaceae</taxon>
        <taxon>Propionibacterium</taxon>
    </lineage>
</organism>
<protein>
    <submittedName>
        <fullName evidence="2">Uncharacterized protein</fullName>
    </submittedName>
</protein>
<evidence type="ECO:0000313" key="2">
    <source>
        <dbReference type="EMBL" id="RLP07967.1"/>
    </source>
</evidence>
<name>A0A8B3FKA6_9ACTN</name>
<feature type="region of interest" description="Disordered" evidence="1">
    <location>
        <begin position="35"/>
        <end position="59"/>
    </location>
</feature>